<proteinExistence type="predicted"/>
<name>A0ABX8N1Q8_9PSED</name>
<accession>A0ABX8N1Q8</accession>
<sequence length="269" mass="29904">MSIEDHPAMHPTLSGDAQVWVACTGWTTAQLQVFVRGDDSRDCALADAIGEFWLKDHKIEAQVHAPSNALNQLLAGFSDEATLIEHLQRTNPSLLEQPADTVIVHYGDGERSYESFVHQGIAFHKLLGPCPHTLNPPEVHSVTVKVAKDDQTLDITLHYSCYPHIMTTRIDGERYCVEGRDTLHCLSQLRTLTPGVRWLCKGAKRNVLPSRMSAQMSGGTIAYETTLGLPALRKDQVSIFDFDDRDIVDSIDEQLAFRAAWLQSLRGGD</sequence>
<evidence type="ECO:0000313" key="1">
    <source>
        <dbReference type="EMBL" id="QXH50272.1"/>
    </source>
</evidence>
<protein>
    <submittedName>
        <fullName evidence="1">Uncharacterized protein</fullName>
    </submittedName>
</protein>
<gene>
    <name evidence="1" type="ORF">KSS94_20310</name>
</gene>
<dbReference type="Proteomes" id="UP001046350">
    <property type="component" value="Chromosome"/>
</dbReference>
<evidence type="ECO:0000313" key="2">
    <source>
        <dbReference type="Proteomes" id="UP001046350"/>
    </source>
</evidence>
<dbReference type="RefSeq" id="WP_217839861.1">
    <property type="nucleotide sequence ID" value="NZ_CP077076.1"/>
</dbReference>
<keyword evidence="2" id="KW-1185">Reference proteome</keyword>
<reference evidence="1" key="1">
    <citation type="journal article" date="2021" name="Microorganisms">
        <title>The Ever-Expanding Pseudomonas Genus: Description of 43 New Species and Partition of the Pseudomonas putida Group.</title>
        <authorList>
            <person name="Girard L."/>
            <person name="Lood C."/>
            <person name="Hofte M."/>
            <person name="Vandamme P."/>
            <person name="Rokni-Zadeh H."/>
            <person name="van Noort V."/>
            <person name="Lavigne R."/>
            <person name="De Mot R."/>
        </authorList>
    </citation>
    <scope>NUCLEOTIDE SEQUENCE</scope>
    <source>
        <strain evidence="1">COW40</strain>
    </source>
</reference>
<organism evidence="1 2">
    <name type="scientific">Pseudomonas fakonensis</name>
    <dbReference type="NCBI Taxonomy" id="2842355"/>
    <lineage>
        <taxon>Bacteria</taxon>
        <taxon>Pseudomonadati</taxon>
        <taxon>Pseudomonadota</taxon>
        <taxon>Gammaproteobacteria</taxon>
        <taxon>Pseudomonadales</taxon>
        <taxon>Pseudomonadaceae</taxon>
        <taxon>Pseudomonas</taxon>
    </lineage>
</organism>
<dbReference type="EMBL" id="CP077076">
    <property type="protein sequence ID" value="QXH50272.1"/>
    <property type="molecule type" value="Genomic_DNA"/>
</dbReference>